<dbReference type="OrthoDB" id="106159at2157"/>
<evidence type="ECO:0000313" key="8">
    <source>
        <dbReference type="Proteomes" id="UP000316217"/>
    </source>
</evidence>
<sequence length="263" mass="30497">MEWNKRYLQKASGKEELYSREKLIRSLIFSGLDERSAASIAEEVERMEGIRTTKDLYEAVRRTLLRINPEVAARYSLKDAIMRLGPTGFPFEEYMAEILREFGHKVRTHQFIRGRCTTHEIDLLIDDEIIGECKYHNERGIYTGLKEAMYTYMRFLDIKEVRELKGVILVTNTKFSDQAIEFSRCYGLDLLGWKYPLGEGLEVKIEKSKMYPITVLSGLIPESEIADLIKSGFVSTRDLIERKAEVGDEAMRVIRGLYGQNRM</sequence>
<proteinExistence type="predicted"/>
<dbReference type="GO" id="GO:0003676">
    <property type="term" value="F:nucleic acid binding"/>
    <property type="evidence" value="ECO:0007669"/>
    <property type="project" value="InterPro"/>
</dbReference>
<dbReference type="GO" id="GO:0005524">
    <property type="term" value="F:ATP binding"/>
    <property type="evidence" value="ECO:0007669"/>
    <property type="project" value="UniProtKB-UniRule"/>
</dbReference>
<accession>A0A3R9RK99</accession>
<evidence type="ECO:0000256" key="2">
    <source>
        <dbReference type="ARBA" id="ARBA00022840"/>
    </source>
</evidence>
<dbReference type="InterPro" id="IPR011856">
    <property type="entry name" value="tRNA_endonuc-like_dom_sf"/>
</dbReference>
<dbReference type="EMBL" id="RXII01000114">
    <property type="protein sequence ID" value="RZN58750.1"/>
    <property type="molecule type" value="Genomic_DNA"/>
</dbReference>
<comment type="caution">
    <text evidence="5">The sequence shown here is derived from an EMBL/GenBank/DDBJ whole genome shotgun (WGS) entry which is preliminary data.</text>
</comment>
<keyword evidence="2 3" id="KW-0067">ATP-binding</keyword>
<dbReference type="Proteomes" id="UP000277582">
    <property type="component" value="Unassembled WGS sequence"/>
</dbReference>
<organism evidence="5 7">
    <name type="scientific">Candidatus Methanodesulfokora washburnensis</name>
    <dbReference type="NCBI Taxonomy" id="2478471"/>
    <lineage>
        <taxon>Archaea</taxon>
        <taxon>Thermoproteota</taxon>
        <taxon>Candidatus Korarchaeia</taxon>
        <taxon>Candidatus Korarchaeia incertae sedis</taxon>
        <taxon>Candidatus Methanodesulfokora</taxon>
    </lineage>
</organism>
<evidence type="ECO:0000256" key="3">
    <source>
        <dbReference type="PROSITE-ProRule" id="PRU00492"/>
    </source>
</evidence>
<name>A0A3R9RK99_9CREN</name>
<dbReference type="InterPro" id="IPR011335">
    <property type="entry name" value="Restrct_endonuc-II-like"/>
</dbReference>
<keyword evidence="7" id="KW-1185">Reference proteome</keyword>
<feature type="domain" description="ATP-cone" evidence="4">
    <location>
        <begin position="6"/>
        <end position="90"/>
    </location>
</feature>
<dbReference type="EMBL" id="RCOS01000167">
    <property type="protein sequence ID" value="RSN71886.1"/>
    <property type="molecule type" value="Genomic_DNA"/>
</dbReference>
<keyword evidence="1 3" id="KW-0547">Nucleotide-binding</keyword>
<reference evidence="5 7" key="1">
    <citation type="submission" date="2018-10" db="EMBL/GenBank/DDBJ databases">
        <title>Co-occurring genomic capacity for anaerobic methane metabolism and dissimilatory sulfite reduction discovered in the Korarchaeota.</title>
        <authorList>
            <person name="Mckay L.J."/>
            <person name="Dlakic M."/>
            <person name="Fields M.W."/>
            <person name="Delmont T.O."/>
            <person name="Eren A.M."/>
            <person name="Jay Z.J."/>
            <person name="Klingelsmith K.B."/>
            <person name="Rusch D.B."/>
            <person name="Inskeep W.P."/>
        </authorList>
    </citation>
    <scope>NUCLEOTIDE SEQUENCE [LARGE SCALE GENOMIC DNA]</scope>
    <source>
        <strain evidence="5 7">MDKW</strain>
    </source>
</reference>
<evidence type="ECO:0000259" key="4">
    <source>
        <dbReference type="PROSITE" id="PS51161"/>
    </source>
</evidence>
<dbReference type="RefSeq" id="WP_125672743.1">
    <property type="nucleotide sequence ID" value="NZ_RCOS01000167.1"/>
</dbReference>
<dbReference type="Proteomes" id="UP000316217">
    <property type="component" value="Unassembled WGS sequence"/>
</dbReference>
<dbReference type="PROSITE" id="PS51161">
    <property type="entry name" value="ATP_CONE"/>
    <property type="match status" value="1"/>
</dbReference>
<reference evidence="6 8" key="2">
    <citation type="journal article" date="2019" name="Nat. Microbiol.">
        <title>Wide diversity of methane and short-chain alkane metabolisms in uncultured archaea.</title>
        <authorList>
            <person name="Borrel G."/>
            <person name="Adam P.S."/>
            <person name="McKay L.J."/>
            <person name="Chen L.X."/>
            <person name="Sierra-Garcia I.N."/>
            <person name="Sieber C.M."/>
            <person name="Letourneur Q."/>
            <person name="Ghozlane A."/>
            <person name="Andersen G.L."/>
            <person name="Li W.J."/>
            <person name="Hallam S.J."/>
            <person name="Muyzer G."/>
            <person name="de Oliveira V.M."/>
            <person name="Inskeep W.P."/>
            <person name="Banfield J.F."/>
            <person name="Gribaldo S."/>
        </authorList>
    </citation>
    <scope>NUCLEOTIDE SEQUENCE [LARGE SCALE GENOMIC DNA]</scope>
    <source>
        <strain evidence="6">NM4</strain>
    </source>
</reference>
<evidence type="ECO:0000313" key="7">
    <source>
        <dbReference type="Proteomes" id="UP000277582"/>
    </source>
</evidence>
<dbReference type="Gene3D" id="3.40.1350.10">
    <property type="match status" value="1"/>
</dbReference>
<evidence type="ECO:0000256" key="1">
    <source>
        <dbReference type="ARBA" id="ARBA00022741"/>
    </source>
</evidence>
<evidence type="ECO:0000313" key="6">
    <source>
        <dbReference type="EMBL" id="RZN58750.1"/>
    </source>
</evidence>
<protein>
    <submittedName>
        <fullName evidence="5">ATPase</fullName>
    </submittedName>
</protein>
<dbReference type="SUPFAM" id="SSF52980">
    <property type="entry name" value="Restriction endonuclease-like"/>
    <property type="match status" value="1"/>
</dbReference>
<gene>
    <name evidence="5" type="ORF">D6D85_14965</name>
    <name evidence="6" type="ORF">EF810_07270</name>
</gene>
<dbReference type="InterPro" id="IPR005144">
    <property type="entry name" value="ATP-cone_dom"/>
</dbReference>
<dbReference type="AlphaFoldDB" id="A0A3R9RK99"/>
<evidence type="ECO:0000313" key="5">
    <source>
        <dbReference type="EMBL" id="RSN71886.1"/>
    </source>
</evidence>